<dbReference type="OrthoDB" id="4356994at2759"/>
<evidence type="ECO:0000313" key="1">
    <source>
        <dbReference type="EMBL" id="KAH6879529.1"/>
    </source>
</evidence>
<feature type="non-terminal residue" evidence="1">
    <location>
        <position position="1"/>
    </location>
</feature>
<dbReference type="EMBL" id="JAGPYM010000029">
    <property type="protein sequence ID" value="KAH6879529.1"/>
    <property type="molecule type" value="Genomic_DNA"/>
</dbReference>
<comment type="caution">
    <text evidence="1">The sequence shown here is derived from an EMBL/GenBank/DDBJ whole genome shotgun (WGS) entry which is preliminary data.</text>
</comment>
<organism evidence="1 2">
    <name type="scientific">Thelonectria olida</name>
    <dbReference type="NCBI Taxonomy" id="1576542"/>
    <lineage>
        <taxon>Eukaryota</taxon>
        <taxon>Fungi</taxon>
        <taxon>Dikarya</taxon>
        <taxon>Ascomycota</taxon>
        <taxon>Pezizomycotina</taxon>
        <taxon>Sordariomycetes</taxon>
        <taxon>Hypocreomycetidae</taxon>
        <taxon>Hypocreales</taxon>
        <taxon>Nectriaceae</taxon>
        <taxon>Thelonectria</taxon>
    </lineage>
</organism>
<sequence length="131" mass="15122">LHAMRCSCTIEREMLFQPFLFLTIHSTAPLPSIVHDFAEQCLQACYGLIYLFDIQHRHHGSWLIARDAFRCALCILAASRSGKIVMRQDWCHCIEMAISMIDFWGKEAVDLERLAKILVTLYQETDDTSQT</sequence>
<dbReference type="InterPro" id="IPR053181">
    <property type="entry name" value="EcdB-like_regulator"/>
</dbReference>
<dbReference type="PANTHER" id="PTHR47785:SF5">
    <property type="entry name" value="ZN(II)2CYS6 TRANSCRIPTION FACTOR (EUROFUNG)"/>
    <property type="match status" value="1"/>
</dbReference>
<name>A0A9P8VU42_9HYPO</name>
<accession>A0A9P8VU42</accession>
<gene>
    <name evidence="1" type="ORF">B0T10DRAFT_413101</name>
</gene>
<keyword evidence="2" id="KW-1185">Reference proteome</keyword>
<dbReference type="PANTHER" id="PTHR47785">
    <property type="entry name" value="ZN(II)2CYS6 TRANSCRIPTION FACTOR (EUROFUNG)-RELATED-RELATED"/>
    <property type="match status" value="1"/>
</dbReference>
<dbReference type="AlphaFoldDB" id="A0A9P8VU42"/>
<evidence type="ECO:0000313" key="2">
    <source>
        <dbReference type="Proteomes" id="UP000777438"/>
    </source>
</evidence>
<protein>
    <submittedName>
        <fullName evidence="1">Uncharacterized protein</fullName>
    </submittedName>
</protein>
<proteinExistence type="predicted"/>
<reference evidence="1 2" key="1">
    <citation type="journal article" date="2021" name="Nat. Commun.">
        <title>Genetic determinants of endophytism in the Arabidopsis root mycobiome.</title>
        <authorList>
            <person name="Mesny F."/>
            <person name="Miyauchi S."/>
            <person name="Thiergart T."/>
            <person name="Pickel B."/>
            <person name="Atanasova L."/>
            <person name="Karlsson M."/>
            <person name="Huettel B."/>
            <person name="Barry K.W."/>
            <person name="Haridas S."/>
            <person name="Chen C."/>
            <person name="Bauer D."/>
            <person name="Andreopoulos W."/>
            <person name="Pangilinan J."/>
            <person name="LaButti K."/>
            <person name="Riley R."/>
            <person name="Lipzen A."/>
            <person name="Clum A."/>
            <person name="Drula E."/>
            <person name="Henrissat B."/>
            <person name="Kohler A."/>
            <person name="Grigoriev I.V."/>
            <person name="Martin F.M."/>
            <person name="Hacquard S."/>
        </authorList>
    </citation>
    <scope>NUCLEOTIDE SEQUENCE [LARGE SCALE GENOMIC DNA]</scope>
    <source>
        <strain evidence="1 2">MPI-CAGE-CH-0241</strain>
    </source>
</reference>
<dbReference type="Proteomes" id="UP000777438">
    <property type="component" value="Unassembled WGS sequence"/>
</dbReference>